<dbReference type="Proteomes" id="UP000813463">
    <property type="component" value="Chromosome 4"/>
</dbReference>
<protein>
    <submittedName>
        <fullName evidence="2">Uncharacterized protein isoform X1</fullName>
    </submittedName>
</protein>
<dbReference type="AlphaFoldDB" id="A0A9R0K4I8"/>
<name>A0A9R0K4I8_SPIOL</name>
<proteinExistence type="predicted"/>
<dbReference type="OrthoDB" id="2100988at2759"/>
<organism evidence="1 2">
    <name type="scientific">Spinacia oleracea</name>
    <name type="common">Spinach</name>
    <dbReference type="NCBI Taxonomy" id="3562"/>
    <lineage>
        <taxon>Eukaryota</taxon>
        <taxon>Viridiplantae</taxon>
        <taxon>Streptophyta</taxon>
        <taxon>Embryophyta</taxon>
        <taxon>Tracheophyta</taxon>
        <taxon>Spermatophyta</taxon>
        <taxon>Magnoliopsida</taxon>
        <taxon>eudicotyledons</taxon>
        <taxon>Gunneridae</taxon>
        <taxon>Pentapetalae</taxon>
        <taxon>Caryophyllales</taxon>
        <taxon>Chenopodiaceae</taxon>
        <taxon>Chenopodioideae</taxon>
        <taxon>Anserineae</taxon>
        <taxon>Spinacia</taxon>
    </lineage>
</organism>
<evidence type="ECO:0000313" key="1">
    <source>
        <dbReference type="Proteomes" id="UP000813463"/>
    </source>
</evidence>
<keyword evidence="1" id="KW-1185">Reference proteome</keyword>
<reference evidence="2" key="2">
    <citation type="submission" date="2025-08" db="UniProtKB">
        <authorList>
            <consortium name="RefSeq"/>
        </authorList>
    </citation>
    <scope>IDENTIFICATION</scope>
    <source>
        <tissue evidence="2">Leaf</tissue>
    </source>
</reference>
<dbReference type="RefSeq" id="XP_021857280.1">
    <property type="nucleotide sequence ID" value="XM_022001588.2"/>
</dbReference>
<accession>A0A9R0K4I8</accession>
<gene>
    <name evidence="2" type="primary">LOC110796529</name>
</gene>
<sequence>MGMGLVGVSACGSATDSTIGGEMGGYGGYVDGGDFRSKVWSISGGPKYRRRNSAFSDVFLICVPVAMKFAHLENVEGRWGRRSDQSNLPVTWPIISIHCWCLCCSNDGRDSQFSSYDKEKIDKELNGCSTNVLAKLF</sequence>
<dbReference type="KEGG" id="soe:110796529"/>
<evidence type="ECO:0000313" key="2">
    <source>
        <dbReference type="RefSeq" id="XP_021857280.1"/>
    </source>
</evidence>
<reference evidence="1" key="1">
    <citation type="journal article" date="2021" name="Nat. Commun.">
        <title>Genomic analyses provide insights into spinach domestication and the genetic basis of agronomic traits.</title>
        <authorList>
            <person name="Cai X."/>
            <person name="Sun X."/>
            <person name="Xu C."/>
            <person name="Sun H."/>
            <person name="Wang X."/>
            <person name="Ge C."/>
            <person name="Zhang Z."/>
            <person name="Wang Q."/>
            <person name="Fei Z."/>
            <person name="Jiao C."/>
            <person name="Wang Q."/>
        </authorList>
    </citation>
    <scope>NUCLEOTIDE SEQUENCE [LARGE SCALE GENOMIC DNA]</scope>
    <source>
        <strain evidence="1">cv. Varoflay</strain>
    </source>
</reference>
<dbReference type="GeneID" id="110796529"/>